<dbReference type="GO" id="GO:0008270">
    <property type="term" value="F:zinc ion binding"/>
    <property type="evidence" value="ECO:0007669"/>
    <property type="project" value="UniProtKB-KW"/>
</dbReference>
<dbReference type="InterPro" id="IPR001965">
    <property type="entry name" value="Znf_PHD"/>
</dbReference>
<dbReference type="InterPro" id="IPR034732">
    <property type="entry name" value="EPHD"/>
</dbReference>
<evidence type="ECO:0000256" key="1">
    <source>
        <dbReference type="ARBA" id="ARBA00022723"/>
    </source>
</evidence>
<evidence type="ECO:0000256" key="4">
    <source>
        <dbReference type="SAM" id="Coils"/>
    </source>
</evidence>
<dbReference type="Pfam" id="PF13771">
    <property type="entry name" value="zf-HC5HC2H"/>
    <property type="match status" value="1"/>
</dbReference>
<feature type="compositionally biased region" description="Polar residues" evidence="5">
    <location>
        <begin position="263"/>
        <end position="273"/>
    </location>
</feature>
<protein>
    <recommendedName>
        <fullName evidence="6">PHD-type domain-containing protein</fullName>
    </recommendedName>
</protein>
<dbReference type="SMART" id="SM00249">
    <property type="entry name" value="PHD"/>
    <property type="match status" value="1"/>
</dbReference>
<keyword evidence="2" id="KW-0863">Zinc-finger</keyword>
<evidence type="ECO:0000256" key="5">
    <source>
        <dbReference type="SAM" id="MobiDB-lite"/>
    </source>
</evidence>
<dbReference type="PROSITE" id="PS51805">
    <property type="entry name" value="EPHD"/>
    <property type="match status" value="1"/>
</dbReference>
<dbReference type="Gene3D" id="3.30.40.10">
    <property type="entry name" value="Zinc/RING finger domain, C3HC4 (zinc finger)"/>
    <property type="match status" value="1"/>
</dbReference>
<proteinExistence type="predicted"/>
<dbReference type="AlphaFoldDB" id="A0A7R8VJ30"/>
<dbReference type="EMBL" id="OA566819">
    <property type="protein sequence ID" value="CAD7199528.1"/>
    <property type="molecule type" value="Genomic_DNA"/>
</dbReference>
<reference evidence="7" key="1">
    <citation type="submission" date="2020-11" db="EMBL/GenBank/DDBJ databases">
        <authorList>
            <person name="Tran Van P."/>
        </authorList>
    </citation>
    <scope>NUCLEOTIDE SEQUENCE</scope>
</reference>
<evidence type="ECO:0000256" key="3">
    <source>
        <dbReference type="ARBA" id="ARBA00022833"/>
    </source>
</evidence>
<feature type="coiled-coil region" evidence="4">
    <location>
        <begin position="204"/>
        <end position="238"/>
    </location>
</feature>
<keyword evidence="1" id="KW-0479">Metal-binding</keyword>
<name>A0A7R8VJ30_TIMDO</name>
<dbReference type="GO" id="GO:0006357">
    <property type="term" value="P:regulation of transcription by RNA polymerase II"/>
    <property type="evidence" value="ECO:0007669"/>
    <property type="project" value="TreeGrafter"/>
</dbReference>
<accession>A0A7R8VJ30</accession>
<feature type="domain" description="PHD-type" evidence="6">
    <location>
        <begin position="1"/>
        <end position="70"/>
    </location>
</feature>
<feature type="region of interest" description="Disordered" evidence="5">
    <location>
        <begin position="261"/>
        <end position="282"/>
    </location>
</feature>
<organism evidence="7">
    <name type="scientific">Timema douglasi</name>
    <name type="common">Walking stick</name>
    <dbReference type="NCBI Taxonomy" id="61478"/>
    <lineage>
        <taxon>Eukaryota</taxon>
        <taxon>Metazoa</taxon>
        <taxon>Ecdysozoa</taxon>
        <taxon>Arthropoda</taxon>
        <taxon>Hexapoda</taxon>
        <taxon>Insecta</taxon>
        <taxon>Pterygota</taxon>
        <taxon>Neoptera</taxon>
        <taxon>Polyneoptera</taxon>
        <taxon>Phasmatodea</taxon>
        <taxon>Timematodea</taxon>
        <taxon>Timematoidea</taxon>
        <taxon>Timematidae</taxon>
        <taxon>Timema</taxon>
    </lineage>
</organism>
<evidence type="ECO:0000256" key="2">
    <source>
        <dbReference type="ARBA" id="ARBA00022771"/>
    </source>
</evidence>
<gene>
    <name evidence="7" type="ORF">TDIB3V08_LOCUS5776</name>
</gene>
<keyword evidence="3" id="KW-0862">Zinc</keyword>
<dbReference type="PANTHER" id="PTHR13793">
    <property type="entry name" value="PHD FINGER PROTEINS"/>
    <property type="match status" value="1"/>
</dbReference>
<sequence length="282" mass="32865">MPYSKWGAKTCCLCEDGHFARTGVCIGCDAGMCRTYFHVTCAQREGLLSEAHSEEVDQADPFYAHCKMHTDKMHLRRRRRNWLSLQLRIKQRQLEYQQVGYSDTPEQLRMRRKLAKYRTKYLNHKTLRNPPWVPTQKMPRLLTTSASAVRKLMLKAELMGIDTQSLEIQEADVAALVDIHKKWHIQPAFSVEFIGYYLDRNNRLSSMKRGLEELLDANSQLQDEQQALRQKYDQYKAGWDPDAIGFRHVWDSPAKGYPHIPRSSFSLEDTPTSMPFRPCQVP</sequence>
<dbReference type="InterPro" id="IPR050701">
    <property type="entry name" value="Histone_Mod_Regulator"/>
</dbReference>
<dbReference type="InterPro" id="IPR013083">
    <property type="entry name" value="Znf_RING/FYVE/PHD"/>
</dbReference>
<keyword evidence="4" id="KW-0175">Coiled coil</keyword>
<evidence type="ECO:0000313" key="7">
    <source>
        <dbReference type="EMBL" id="CAD7199528.1"/>
    </source>
</evidence>
<dbReference type="PANTHER" id="PTHR13793:SF150">
    <property type="entry name" value="PHD FINGER PROTEIN 14"/>
    <property type="match status" value="1"/>
</dbReference>
<evidence type="ECO:0000259" key="6">
    <source>
        <dbReference type="PROSITE" id="PS51805"/>
    </source>
</evidence>